<evidence type="ECO:0000256" key="4">
    <source>
        <dbReference type="ARBA" id="ARBA00022729"/>
    </source>
</evidence>
<dbReference type="InterPro" id="IPR000914">
    <property type="entry name" value="SBP_5_dom"/>
</dbReference>
<keyword evidence="8" id="KW-1185">Reference proteome</keyword>
<proteinExistence type="inferred from homology"/>
<gene>
    <name evidence="7" type="ORF">CMUST_09355</name>
</gene>
<evidence type="ECO:0000256" key="1">
    <source>
        <dbReference type="ARBA" id="ARBA00004196"/>
    </source>
</evidence>
<name>A0A0G3H523_9CORY</name>
<dbReference type="OrthoDB" id="9046151at2"/>
<evidence type="ECO:0000256" key="3">
    <source>
        <dbReference type="ARBA" id="ARBA00022448"/>
    </source>
</evidence>
<organism evidence="7 8">
    <name type="scientific">Corynebacterium mustelae</name>
    <dbReference type="NCBI Taxonomy" id="571915"/>
    <lineage>
        <taxon>Bacteria</taxon>
        <taxon>Bacillati</taxon>
        <taxon>Actinomycetota</taxon>
        <taxon>Actinomycetes</taxon>
        <taxon>Mycobacteriales</taxon>
        <taxon>Corynebacteriaceae</taxon>
        <taxon>Corynebacterium</taxon>
    </lineage>
</organism>
<dbReference type="RefSeq" id="WP_047262262.1">
    <property type="nucleotide sequence ID" value="NZ_CP011542.1"/>
</dbReference>
<dbReference type="Proteomes" id="UP000035199">
    <property type="component" value="Chromosome"/>
</dbReference>
<evidence type="ECO:0000259" key="6">
    <source>
        <dbReference type="Pfam" id="PF00496"/>
    </source>
</evidence>
<keyword evidence="3" id="KW-0813">Transport</keyword>
<dbReference type="PATRIC" id="fig|571915.4.peg.1981"/>
<dbReference type="InterPro" id="IPR039424">
    <property type="entry name" value="SBP_5"/>
</dbReference>
<dbReference type="GO" id="GO:0015833">
    <property type="term" value="P:peptide transport"/>
    <property type="evidence" value="ECO:0007669"/>
    <property type="project" value="TreeGrafter"/>
</dbReference>
<dbReference type="PANTHER" id="PTHR30290">
    <property type="entry name" value="PERIPLASMIC BINDING COMPONENT OF ABC TRANSPORTER"/>
    <property type="match status" value="1"/>
</dbReference>
<dbReference type="PROSITE" id="PS51257">
    <property type="entry name" value="PROKAR_LIPOPROTEIN"/>
    <property type="match status" value="1"/>
</dbReference>
<dbReference type="Gene3D" id="3.10.105.10">
    <property type="entry name" value="Dipeptide-binding Protein, Domain 3"/>
    <property type="match status" value="1"/>
</dbReference>
<feature type="chain" id="PRO_5039046989" evidence="5">
    <location>
        <begin position="21"/>
        <end position="531"/>
    </location>
</feature>
<dbReference type="GO" id="GO:0030313">
    <property type="term" value="C:cell envelope"/>
    <property type="evidence" value="ECO:0007669"/>
    <property type="project" value="UniProtKB-SubCell"/>
</dbReference>
<feature type="signal peptide" evidence="5">
    <location>
        <begin position="1"/>
        <end position="20"/>
    </location>
</feature>
<evidence type="ECO:0000256" key="5">
    <source>
        <dbReference type="SAM" id="SignalP"/>
    </source>
</evidence>
<dbReference type="GO" id="GO:1904680">
    <property type="term" value="F:peptide transmembrane transporter activity"/>
    <property type="evidence" value="ECO:0007669"/>
    <property type="project" value="TreeGrafter"/>
</dbReference>
<comment type="subcellular location">
    <subcellularLocation>
        <location evidence="1">Cell envelope</location>
    </subcellularLocation>
</comment>
<dbReference type="SUPFAM" id="SSF53850">
    <property type="entry name" value="Periplasmic binding protein-like II"/>
    <property type="match status" value="1"/>
</dbReference>
<dbReference type="Pfam" id="PF00496">
    <property type="entry name" value="SBP_bac_5"/>
    <property type="match status" value="1"/>
</dbReference>
<sequence>MKKHAALIISAALATLTACTPEPTAPTPTATTITIATEPLAAINPLEQQPHPLTTLLYQPLFSYLPHSTNQYHLDTVRSLGNVTDISPDATTYTITLHNRSWSDQTPITTNDIELWWQLSNATQTLPETITKLTILSPDTFTITADQTYNPNWFIANQLNHITPLPQHAWNPAKTLTPTELLDQITADASNPNQPRWKITNGPYVIAANSPQETSTTLAINPNYDGLDKPTIPKIILTNTGEQHRTADYQTLPFNTDPETLNELQKAGFTIMPRYRHAIEYAVLNMTNPLIGETYIRNAMQQLVDQQTIIKTVWNGHALPGCGPTPTNPNQPCAPTYNPMAAQKLLEKNGWAKRGGKFHCIDAEKCGREMETGQELTLNIIAPNGAFSDKVFPILERNFASAGIKLYLTKADNPFEMVSQCEQVADCSWQLGVFTNDFAWNFPIWATGEEILSTLGKANLGSFSSPEVDAGIEASVFSDGNDAMSAYIEAVASENPLIWLPTPADSFIVVRDSLVGVDPNSGFLPQDWRLR</sequence>
<evidence type="ECO:0000313" key="7">
    <source>
        <dbReference type="EMBL" id="AKK06187.1"/>
    </source>
</evidence>
<reference evidence="7 8" key="1">
    <citation type="journal article" date="2015" name="Genome Announc.">
        <title>Complete Genome Sequence of the Type Strain Corynebacterium mustelae DSM 45274, Isolated from Various Tissues of a Male Ferret with Lethal Sepsis.</title>
        <authorList>
            <person name="Ruckert C."/>
            <person name="Eimer J."/>
            <person name="Winkler A."/>
            <person name="Tauch A."/>
        </authorList>
    </citation>
    <scope>NUCLEOTIDE SEQUENCE [LARGE SCALE GENOMIC DNA]</scope>
    <source>
        <strain evidence="7 8">DSM 45274</strain>
    </source>
</reference>
<comment type="similarity">
    <text evidence="2">Belongs to the bacterial solute-binding protein 5 family.</text>
</comment>
<protein>
    <submittedName>
        <fullName evidence="7">Extracellular solute-binding protein, family 5</fullName>
    </submittedName>
</protein>
<accession>A0A0G3H523</accession>
<reference evidence="8" key="2">
    <citation type="submission" date="2015-05" db="EMBL/GenBank/DDBJ databases">
        <title>Complete genome sequence of Corynebacterium mustelae DSM 45274, isolated from various tissues of a male ferret with lethal sepsis.</title>
        <authorList>
            <person name="Ruckert C."/>
            <person name="Albersmeier A."/>
            <person name="Winkler A."/>
            <person name="Tauch A."/>
        </authorList>
    </citation>
    <scope>NUCLEOTIDE SEQUENCE [LARGE SCALE GENOMIC DNA]</scope>
    <source>
        <strain evidence="8">DSM 45274</strain>
    </source>
</reference>
<feature type="domain" description="Solute-binding protein family 5" evidence="6">
    <location>
        <begin position="85"/>
        <end position="413"/>
    </location>
</feature>
<dbReference type="AlphaFoldDB" id="A0A0G3H523"/>
<dbReference type="STRING" id="571915.CMUST_09355"/>
<dbReference type="KEGG" id="cmv:CMUST_09355"/>
<dbReference type="EMBL" id="CP011542">
    <property type="protein sequence ID" value="AKK06187.1"/>
    <property type="molecule type" value="Genomic_DNA"/>
</dbReference>
<keyword evidence="4 5" id="KW-0732">Signal</keyword>
<dbReference type="Gene3D" id="3.40.190.10">
    <property type="entry name" value="Periplasmic binding protein-like II"/>
    <property type="match status" value="1"/>
</dbReference>
<evidence type="ECO:0000256" key="2">
    <source>
        <dbReference type="ARBA" id="ARBA00005695"/>
    </source>
</evidence>
<evidence type="ECO:0000313" key="8">
    <source>
        <dbReference type="Proteomes" id="UP000035199"/>
    </source>
</evidence>
<dbReference type="PANTHER" id="PTHR30290:SF10">
    <property type="entry name" value="PERIPLASMIC OLIGOPEPTIDE-BINDING PROTEIN-RELATED"/>
    <property type="match status" value="1"/>
</dbReference>